<dbReference type="PANTHER" id="PTHR46706:SF12">
    <property type="entry name" value="PROTEIN QUA-1-RELATED"/>
    <property type="match status" value="1"/>
</dbReference>
<evidence type="ECO:0000256" key="3">
    <source>
        <dbReference type="ARBA" id="ARBA00022525"/>
    </source>
</evidence>
<evidence type="ECO:0000313" key="6">
    <source>
        <dbReference type="EMBL" id="CAI5449237.1"/>
    </source>
</evidence>
<keyword evidence="2" id="KW-0217">Developmental protein</keyword>
<dbReference type="EMBL" id="CANHGI010000004">
    <property type="protein sequence ID" value="CAI5449237.1"/>
    <property type="molecule type" value="Genomic_DNA"/>
</dbReference>
<dbReference type="InterPro" id="IPR052140">
    <property type="entry name" value="Dev_Signal_Hedgehog-like"/>
</dbReference>
<reference evidence="6" key="1">
    <citation type="submission" date="2022-11" db="EMBL/GenBank/DDBJ databases">
        <authorList>
            <person name="Kikuchi T."/>
        </authorList>
    </citation>
    <scope>NUCLEOTIDE SEQUENCE</scope>
    <source>
        <strain evidence="6">PS1010</strain>
    </source>
</reference>
<comment type="subcellular location">
    <subcellularLocation>
        <location evidence="1">Secreted</location>
    </subcellularLocation>
</comment>
<dbReference type="PANTHER" id="PTHR46706">
    <property type="entry name" value="PROTEIN QUA-1-RELATED"/>
    <property type="match status" value="1"/>
</dbReference>
<keyword evidence="4 5" id="KW-0732">Signal</keyword>
<evidence type="ECO:0000256" key="5">
    <source>
        <dbReference type="SAM" id="SignalP"/>
    </source>
</evidence>
<sequence>MRTILILLIFFKLFFADYCGTDQVAIGMEVHISGVARLLCGKPNCFDKNYSECPERAESRKGCKKENEWIGGFDATIDGKLYTMCCEFENLKDFVKPKYKEVRIRRGEYFEGEEKQNDDGDVTSFDVIKDIQTYRDDSGNPYYNLTVYNFNCVPLAEQTPKWVLKTHWPYFKK</sequence>
<protein>
    <submittedName>
        <fullName evidence="6">Uncharacterized protein</fullName>
    </submittedName>
</protein>
<dbReference type="GO" id="GO:0005576">
    <property type="term" value="C:extracellular region"/>
    <property type="evidence" value="ECO:0007669"/>
    <property type="project" value="UniProtKB-SubCell"/>
</dbReference>
<organism evidence="6 7">
    <name type="scientific">Caenorhabditis angaria</name>
    <dbReference type="NCBI Taxonomy" id="860376"/>
    <lineage>
        <taxon>Eukaryota</taxon>
        <taxon>Metazoa</taxon>
        <taxon>Ecdysozoa</taxon>
        <taxon>Nematoda</taxon>
        <taxon>Chromadorea</taxon>
        <taxon>Rhabditida</taxon>
        <taxon>Rhabditina</taxon>
        <taxon>Rhabditomorpha</taxon>
        <taxon>Rhabditoidea</taxon>
        <taxon>Rhabditidae</taxon>
        <taxon>Peloderinae</taxon>
        <taxon>Caenorhabditis</taxon>
    </lineage>
</organism>
<dbReference type="Proteomes" id="UP001152747">
    <property type="component" value="Unassembled WGS sequence"/>
</dbReference>
<dbReference type="OrthoDB" id="5802408at2759"/>
<gene>
    <name evidence="6" type="ORF">CAMP_LOCUS11874</name>
</gene>
<comment type="caution">
    <text evidence="6">The sequence shown here is derived from an EMBL/GenBank/DDBJ whole genome shotgun (WGS) entry which is preliminary data.</text>
</comment>
<evidence type="ECO:0000256" key="1">
    <source>
        <dbReference type="ARBA" id="ARBA00004613"/>
    </source>
</evidence>
<evidence type="ECO:0000313" key="7">
    <source>
        <dbReference type="Proteomes" id="UP001152747"/>
    </source>
</evidence>
<accession>A0A9P1IQ97</accession>
<evidence type="ECO:0000256" key="4">
    <source>
        <dbReference type="ARBA" id="ARBA00022729"/>
    </source>
</evidence>
<proteinExistence type="predicted"/>
<keyword evidence="7" id="KW-1185">Reference proteome</keyword>
<dbReference type="AlphaFoldDB" id="A0A9P1IQ97"/>
<name>A0A9P1IQ97_9PELO</name>
<keyword evidence="3" id="KW-0964">Secreted</keyword>
<feature type="signal peptide" evidence="5">
    <location>
        <begin position="1"/>
        <end position="16"/>
    </location>
</feature>
<evidence type="ECO:0000256" key="2">
    <source>
        <dbReference type="ARBA" id="ARBA00022473"/>
    </source>
</evidence>
<feature type="chain" id="PRO_5040490561" evidence="5">
    <location>
        <begin position="17"/>
        <end position="173"/>
    </location>
</feature>